<dbReference type="SMART" id="SM00355">
    <property type="entry name" value="ZnF_C2H2"/>
    <property type="match status" value="4"/>
</dbReference>
<evidence type="ECO:0000259" key="3">
    <source>
        <dbReference type="PROSITE" id="PS50157"/>
    </source>
</evidence>
<dbReference type="InterPro" id="IPR013087">
    <property type="entry name" value="Znf_C2H2_type"/>
</dbReference>
<proteinExistence type="predicted"/>
<dbReference type="RefSeq" id="XP_010904961.1">
    <property type="nucleotide sequence ID" value="XM_010906659.3"/>
</dbReference>
<feature type="compositionally biased region" description="Acidic residues" evidence="2">
    <location>
        <begin position="114"/>
        <end position="126"/>
    </location>
</feature>
<evidence type="ECO:0000313" key="4">
    <source>
        <dbReference type="Proteomes" id="UP000504607"/>
    </source>
</evidence>
<name>A0A6I9Q8G2_ELAGV</name>
<organism evidence="4 5">
    <name type="scientific">Elaeis guineensis var. tenera</name>
    <name type="common">Oil palm</name>
    <dbReference type="NCBI Taxonomy" id="51953"/>
    <lineage>
        <taxon>Eukaryota</taxon>
        <taxon>Viridiplantae</taxon>
        <taxon>Streptophyta</taxon>
        <taxon>Embryophyta</taxon>
        <taxon>Tracheophyta</taxon>
        <taxon>Spermatophyta</taxon>
        <taxon>Magnoliopsida</taxon>
        <taxon>Liliopsida</taxon>
        <taxon>Arecaceae</taxon>
        <taxon>Arecoideae</taxon>
        <taxon>Cocoseae</taxon>
        <taxon>Elaeidinae</taxon>
        <taxon>Elaeis</taxon>
    </lineage>
</organism>
<sequence>MERDQELKHCCRVCGKSFPCGRSLGGHMRSHLASNSCAEVEARLQSSRSSIGVGAGYDLRENPKKTWRLSGSGSDGSPGHDKLCRKCGKGFPSLKSLFGHMRCHPDKSHHNLEEGEEEEKELEEQEGAWSAGGQSDNEVMIPRRRRRSRRVALIPASSTQVLELEKEQEDVALSLMMLSRDTGFWSSISSTAESDKNSVVLKNLDSEGDEIGKGKKRSEFISLRYGDRRDGLKKVESDVSDDDGFVKDDEFKKPKAYTSDTDEFEHADEASRKGSLKKKDLSCCLAELGRKTRFDQWHSGTGKYSKSGSRSEFGASKADFSKVSIKRGRYECTTCNKFFPSYQALGGHRASHKRIKVLLVSRTEGSNNSLETEASIKPAQLEELVDKNVGIDTSSEASKKVKDHECPICHNLFSSSQALGGHKKSHLVVSSDGADLTHQTIVIQQQPPGMPDVLDLNLPAPTDEGYNNTEGNLKFRSWWVGRNHRREPLWGLISN</sequence>
<dbReference type="InterPro" id="IPR036236">
    <property type="entry name" value="Znf_C2H2_sf"/>
</dbReference>
<keyword evidence="4" id="KW-1185">Reference proteome</keyword>
<dbReference type="InParanoid" id="A0A6I9Q8G2"/>
<keyword evidence="1" id="KW-0862">Zinc</keyword>
<dbReference type="AlphaFoldDB" id="A0A6I9Q8G2"/>
<dbReference type="Gene3D" id="3.30.160.60">
    <property type="entry name" value="Classic Zinc Finger"/>
    <property type="match status" value="2"/>
</dbReference>
<evidence type="ECO:0000313" key="5">
    <source>
        <dbReference type="RefSeq" id="XP_010904961.1"/>
    </source>
</evidence>
<evidence type="ECO:0000256" key="2">
    <source>
        <dbReference type="SAM" id="MobiDB-lite"/>
    </source>
</evidence>
<evidence type="ECO:0000256" key="1">
    <source>
        <dbReference type="PROSITE-ProRule" id="PRU00042"/>
    </source>
</evidence>
<dbReference type="SUPFAM" id="SSF57667">
    <property type="entry name" value="beta-beta-alpha zinc fingers"/>
    <property type="match status" value="2"/>
</dbReference>
<feature type="domain" description="C2H2-type" evidence="3">
    <location>
        <begin position="330"/>
        <end position="357"/>
    </location>
</feature>
<feature type="domain" description="C2H2-type" evidence="3">
    <location>
        <begin position="9"/>
        <end position="36"/>
    </location>
</feature>
<keyword evidence="1" id="KW-0479">Metal-binding</keyword>
<feature type="domain" description="C2H2-type" evidence="3">
    <location>
        <begin position="82"/>
        <end position="109"/>
    </location>
</feature>
<dbReference type="PANTHER" id="PTHR46869:SF6">
    <property type="entry name" value="C2H2-TYPE DOMAIN-CONTAINING PROTEIN"/>
    <property type="match status" value="1"/>
</dbReference>
<dbReference type="OrthoDB" id="9451254at2759"/>
<protein>
    <submittedName>
        <fullName evidence="5">Zinc finger protein ZAT9-like</fullName>
    </submittedName>
</protein>
<dbReference type="Proteomes" id="UP000504607">
    <property type="component" value="Unplaced"/>
</dbReference>
<dbReference type="PROSITE" id="PS00028">
    <property type="entry name" value="ZINC_FINGER_C2H2_1"/>
    <property type="match status" value="4"/>
</dbReference>
<dbReference type="Pfam" id="PF13912">
    <property type="entry name" value="zf-C2H2_6"/>
    <property type="match status" value="4"/>
</dbReference>
<dbReference type="PANTHER" id="PTHR46869">
    <property type="entry name" value="C2H2-LIKE ZINC FINGER PROTEIN"/>
    <property type="match status" value="1"/>
</dbReference>
<feature type="domain" description="C2H2-type" evidence="3">
    <location>
        <begin position="404"/>
        <end position="426"/>
    </location>
</feature>
<accession>A0A6I9Q8G2</accession>
<reference evidence="5" key="1">
    <citation type="submission" date="2025-08" db="UniProtKB">
        <authorList>
            <consortium name="RefSeq"/>
        </authorList>
    </citation>
    <scope>IDENTIFICATION</scope>
</reference>
<feature type="region of interest" description="Disordered" evidence="2">
    <location>
        <begin position="105"/>
        <end position="145"/>
    </location>
</feature>
<gene>
    <name evidence="5" type="primary">LOC105032261</name>
</gene>
<dbReference type="PROSITE" id="PS50157">
    <property type="entry name" value="ZINC_FINGER_C2H2_2"/>
    <property type="match status" value="4"/>
</dbReference>
<keyword evidence="1" id="KW-0863">Zinc-finger</keyword>
<dbReference type="GO" id="GO:0008270">
    <property type="term" value="F:zinc ion binding"/>
    <property type="evidence" value="ECO:0007669"/>
    <property type="project" value="UniProtKB-KW"/>
</dbReference>